<dbReference type="Proteomes" id="UP000018951">
    <property type="component" value="Unassembled WGS sequence"/>
</dbReference>
<comment type="caution">
    <text evidence="3">The sequence shown here is derived from an EMBL/GenBank/DDBJ whole genome shotgun (WGS) entry which is preliminary data.</text>
</comment>
<dbReference type="EMBL" id="AXCJ01000009">
    <property type="protein sequence ID" value="ETO91066.1"/>
    <property type="molecule type" value="Genomic_DNA"/>
</dbReference>
<evidence type="ECO:0000259" key="2">
    <source>
        <dbReference type="Pfam" id="PF05065"/>
    </source>
</evidence>
<feature type="domain" description="Phage capsid-like C-terminal" evidence="2">
    <location>
        <begin position="105"/>
        <end position="385"/>
    </location>
</feature>
<keyword evidence="4" id="KW-1185">Reference proteome</keyword>
<sequence length="391" mass="45451">MTMLEIKKNIDTLNGMWHEFREINDKRLKLIEEQVAHTGDLEEKMSRINDEIVKVTDRINILENYKRRPDIMHDAQKEAEQSMYIKQAFNPTGDGMTGIFDRQHLISRDFYSTLENKIQDLVRVRKYAHVIKTDAGNMSILIPPSHEKADGINAFWGHEGVRELDFPQKTTTMSINCLNSIITVPKEYILDPGFNMMSWFTDQLAWHMALKENDTFLRAQMLSEEYPRSIFPSVSYDTEQELEINDHQEITGDLILELYYKISPLYLEGAQMLMHPLTLRHVRSLKLSTGQYLWEPQSQTMPETLLGIPVFSSADILPYNTTLDEDRNIVHPIGIFNLKKYYLIADRQSLDILFDPYTSKPNIILHATKRFGGTVMDLKAYVTIKIKKKSN</sequence>
<evidence type="ECO:0000313" key="4">
    <source>
        <dbReference type="Proteomes" id="UP000018951"/>
    </source>
</evidence>
<accession>W2UY68</accession>
<dbReference type="InterPro" id="IPR024455">
    <property type="entry name" value="Phage_capsid"/>
</dbReference>
<dbReference type="NCBIfam" id="TIGR01554">
    <property type="entry name" value="major_cap_HK97"/>
    <property type="match status" value="1"/>
</dbReference>
<gene>
    <name evidence="3" type="ORF">P857_141</name>
</gene>
<dbReference type="SUPFAM" id="SSF56563">
    <property type="entry name" value="Major capsid protein gp5"/>
    <property type="match status" value="1"/>
</dbReference>
<dbReference type="STRING" id="1401685.P857_141"/>
<reference evidence="3 4" key="1">
    <citation type="journal article" date="2013" name="PLoS ONE">
        <title>Bacterial endosymbiosis in a chordate host: long-term co-evolution and conservation of secondary metabolism.</title>
        <authorList>
            <person name="Kwan J.C."/>
            <person name="Schmidt E.W."/>
        </authorList>
    </citation>
    <scope>NUCLEOTIDE SEQUENCE [LARGE SCALE GENOMIC DNA]</scope>
    <source>
        <strain evidence="4">L6</strain>
    </source>
</reference>
<protein>
    <submittedName>
        <fullName evidence="3">Phage major capsid protein, HK97 family</fullName>
    </submittedName>
</protein>
<dbReference type="AlphaFoldDB" id="W2UY68"/>
<evidence type="ECO:0000313" key="3">
    <source>
        <dbReference type="EMBL" id="ETO91066.1"/>
    </source>
</evidence>
<organism evidence="3 4">
    <name type="scientific">Candidatus Xenolissoclinum pacificiensis L6</name>
    <dbReference type="NCBI Taxonomy" id="1401685"/>
    <lineage>
        <taxon>Bacteria</taxon>
        <taxon>Pseudomonadati</taxon>
        <taxon>Pseudomonadota</taxon>
        <taxon>Alphaproteobacteria</taxon>
        <taxon>Rickettsiales</taxon>
        <taxon>Anaplasmataceae</taxon>
        <taxon>Candidatus Xenolissoclinum</taxon>
    </lineage>
</organism>
<dbReference type="InterPro" id="IPR054612">
    <property type="entry name" value="Phage_capsid-like_C"/>
</dbReference>
<proteinExistence type="predicted"/>
<comment type="subcellular location">
    <subcellularLocation>
        <location evidence="1">Virion</location>
    </subcellularLocation>
</comment>
<name>W2UY68_9RICK</name>
<evidence type="ECO:0000256" key="1">
    <source>
        <dbReference type="ARBA" id="ARBA00004328"/>
    </source>
</evidence>
<dbReference type="Pfam" id="PF05065">
    <property type="entry name" value="Phage_capsid"/>
    <property type="match status" value="1"/>
</dbReference>
<dbReference type="Gene3D" id="3.30.2320.10">
    <property type="entry name" value="hypothetical protein PF0899 domain"/>
    <property type="match status" value="1"/>
</dbReference>